<dbReference type="PANTHER" id="PTHR45825">
    <property type="entry name" value="GRANULE-BOUND STARCH SYNTHASE 1, CHLOROPLASTIC/AMYLOPLASTIC"/>
    <property type="match status" value="1"/>
</dbReference>
<organism evidence="10 11">
    <name type="scientific">Candidatus Chlorohelix allophototropha</name>
    <dbReference type="NCBI Taxonomy" id="3003348"/>
    <lineage>
        <taxon>Bacteria</taxon>
        <taxon>Bacillati</taxon>
        <taxon>Chloroflexota</taxon>
        <taxon>Chloroflexia</taxon>
        <taxon>Candidatus Chloroheliales</taxon>
        <taxon>Candidatus Chloroheliaceae</taxon>
        <taxon>Candidatus Chlorohelix</taxon>
    </lineage>
</organism>
<comment type="caution">
    <text evidence="10">The sequence shown here is derived from an EMBL/GenBank/DDBJ whole genome shotgun (WGS) entry which is preliminary data.</text>
</comment>
<evidence type="ECO:0000259" key="9">
    <source>
        <dbReference type="Pfam" id="PF08323"/>
    </source>
</evidence>
<evidence type="ECO:0000256" key="1">
    <source>
        <dbReference type="ARBA" id="ARBA00001478"/>
    </source>
</evidence>
<comment type="catalytic activity">
    <reaction evidence="1 7">
        <text>[(1-&gt;4)-alpha-D-glucosyl](n) + ADP-alpha-D-glucose = [(1-&gt;4)-alpha-D-glucosyl](n+1) + ADP + H(+)</text>
        <dbReference type="Rhea" id="RHEA:18189"/>
        <dbReference type="Rhea" id="RHEA-COMP:9584"/>
        <dbReference type="Rhea" id="RHEA-COMP:9587"/>
        <dbReference type="ChEBI" id="CHEBI:15378"/>
        <dbReference type="ChEBI" id="CHEBI:15444"/>
        <dbReference type="ChEBI" id="CHEBI:57498"/>
        <dbReference type="ChEBI" id="CHEBI:456216"/>
        <dbReference type="EC" id="2.4.1.21"/>
    </reaction>
</comment>
<evidence type="ECO:0000256" key="2">
    <source>
        <dbReference type="ARBA" id="ARBA00002764"/>
    </source>
</evidence>
<evidence type="ECO:0000256" key="3">
    <source>
        <dbReference type="ARBA" id="ARBA00010281"/>
    </source>
</evidence>
<dbReference type="PANTHER" id="PTHR45825:SF11">
    <property type="entry name" value="ALPHA AMYLASE DOMAIN-CONTAINING PROTEIN"/>
    <property type="match status" value="1"/>
</dbReference>
<feature type="domain" description="Glycosyl transferase family 1" evidence="8">
    <location>
        <begin position="295"/>
        <end position="451"/>
    </location>
</feature>
<dbReference type="AlphaFoldDB" id="A0A8T7M2S6"/>
<dbReference type="GO" id="GO:0005978">
    <property type="term" value="P:glycogen biosynthetic process"/>
    <property type="evidence" value="ECO:0007669"/>
    <property type="project" value="UniProtKB-UniRule"/>
</dbReference>
<dbReference type="HAMAP" id="MF_00484">
    <property type="entry name" value="Glycogen_synth"/>
    <property type="match status" value="1"/>
</dbReference>
<feature type="binding site" evidence="7">
    <location>
        <position position="17"/>
    </location>
    <ligand>
        <name>ADP-alpha-D-glucose</name>
        <dbReference type="ChEBI" id="CHEBI:57498"/>
    </ligand>
</feature>
<comment type="pathway">
    <text evidence="7">Glycan biosynthesis; glycogen biosynthesis.</text>
</comment>
<evidence type="ECO:0000256" key="4">
    <source>
        <dbReference type="ARBA" id="ARBA00022676"/>
    </source>
</evidence>
<evidence type="ECO:0000256" key="5">
    <source>
        <dbReference type="ARBA" id="ARBA00022679"/>
    </source>
</evidence>
<protein>
    <recommendedName>
        <fullName evidence="7">Glycogen synthase</fullName>
        <ecNumber evidence="7">2.4.1.21</ecNumber>
    </recommendedName>
    <alternativeName>
        <fullName evidence="7">Starch [bacterial glycogen] synthase</fullName>
    </alternativeName>
</protein>
<proteinExistence type="inferred from homology"/>
<sequence length="488" mass="55588">MQLKILIVAAEATPFAKVGHVAEVIGSLPSALAKLGHDVRLVIPRYGRISPNKFDLKPVINQLNIPLKNERTEPVSVLASSLKEEVPVYLIDSDRYFNREGIYGYPDDDERFILFCRAVLEMLPQLNWQPDVIHCHEWHTALIPYWLKTQHATTPFYRNIASVYTIHNLAYQGIFGYRVLEIAGIADYNFIYNNAQEHSELVSLMSLGIRHADIISTVSPSYAKEILSPQFGENMNGLLNERSDRLCGILNGIDTNHFNPATDRYLAATFDVKTLKKRGANKLDLQREIGLPQNPDIPLIGMITRLASQKGLDLLEQIINPLMQLNIQFVLMGTGDQMYHEFFSQIAQRYPDKMALRLTFNAILAQKIYGGSDIFLMPSRFEPCGLGQLIAMRYGSIPVVRKTGGLADTVQDFDPATGEGNGFSFVEYDQWMLFATIVRALETYKNREVWHKLMERDMQRDYSWDSSAVEYVKTFQRAIKLRQKVETV</sequence>
<gene>
    <name evidence="7" type="primary">glgA</name>
    <name evidence="10" type="ORF">HXX08_03165</name>
</gene>
<keyword evidence="4 7" id="KW-0328">Glycosyltransferase</keyword>
<dbReference type="InterPro" id="IPR013534">
    <property type="entry name" value="Starch_synth_cat_dom"/>
</dbReference>
<reference evidence="10 11" key="1">
    <citation type="submission" date="2020-06" db="EMBL/GenBank/DDBJ databases">
        <title>Anoxygenic phototrophic Chloroflexota member uses a Type I reaction center.</title>
        <authorList>
            <person name="Tsuji J.M."/>
            <person name="Shaw N.A."/>
            <person name="Nagashima S."/>
            <person name="Venkiteswaran J."/>
            <person name="Schiff S.L."/>
            <person name="Hanada S."/>
            <person name="Tank M."/>
            <person name="Neufeld J.D."/>
        </authorList>
    </citation>
    <scope>NUCLEOTIDE SEQUENCE [LARGE SCALE GENOMIC DNA]</scope>
    <source>
        <strain evidence="10">L227-S17</strain>
    </source>
</reference>
<dbReference type="GO" id="GO:0009011">
    <property type="term" value="F:alpha-1,4-glucan glucosyltransferase (ADP-glucose donor) activity"/>
    <property type="evidence" value="ECO:0007669"/>
    <property type="project" value="UniProtKB-UniRule"/>
</dbReference>
<dbReference type="InterPro" id="IPR001296">
    <property type="entry name" value="Glyco_trans_1"/>
</dbReference>
<evidence type="ECO:0000313" key="11">
    <source>
        <dbReference type="Proteomes" id="UP000521676"/>
    </source>
</evidence>
<evidence type="ECO:0000313" key="10">
    <source>
        <dbReference type="EMBL" id="NWJ44855.1"/>
    </source>
</evidence>
<dbReference type="SUPFAM" id="SSF53756">
    <property type="entry name" value="UDP-Glycosyltransferase/glycogen phosphorylase"/>
    <property type="match status" value="1"/>
</dbReference>
<feature type="domain" description="Starch synthase catalytic" evidence="9">
    <location>
        <begin position="4"/>
        <end position="241"/>
    </location>
</feature>
<keyword evidence="6 7" id="KW-0320">Glycogen biosynthesis</keyword>
<dbReference type="GO" id="GO:0004373">
    <property type="term" value="F:alpha-1,4-glucan glucosyltransferase (UDP-glucose donor) activity"/>
    <property type="evidence" value="ECO:0007669"/>
    <property type="project" value="InterPro"/>
</dbReference>
<comment type="function">
    <text evidence="2 7">Synthesizes alpha-1,4-glucan chains using ADP-glucose.</text>
</comment>
<comment type="similarity">
    <text evidence="3 7">Belongs to the glycosyltransferase 1 family. Bacterial/plant glycogen synthase subfamily.</text>
</comment>
<dbReference type="EMBL" id="JACATZ010000001">
    <property type="protein sequence ID" value="NWJ44855.1"/>
    <property type="molecule type" value="Genomic_DNA"/>
</dbReference>
<name>A0A8T7M2S6_9CHLR</name>
<evidence type="ECO:0000259" key="8">
    <source>
        <dbReference type="Pfam" id="PF00534"/>
    </source>
</evidence>
<dbReference type="EC" id="2.4.1.21" evidence="7"/>
<evidence type="ECO:0000256" key="7">
    <source>
        <dbReference type="HAMAP-Rule" id="MF_00484"/>
    </source>
</evidence>
<dbReference type="Pfam" id="PF08323">
    <property type="entry name" value="Glyco_transf_5"/>
    <property type="match status" value="1"/>
</dbReference>
<dbReference type="Gene3D" id="3.40.50.2000">
    <property type="entry name" value="Glycogen Phosphorylase B"/>
    <property type="match status" value="2"/>
</dbReference>
<dbReference type="InterPro" id="IPR011835">
    <property type="entry name" value="GS/SS"/>
</dbReference>
<accession>A0A8T7M2S6</accession>
<dbReference type="NCBIfam" id="TIGR02095">
    <property type="entry name" value="glgA"/>
    <property type="match status" value="1"/>
</dbReference>
<dbReference type="Pfam" id="PF00534">
    <property type="entry name" value="Glycos_transf_1"/>
    <property type="match status" value="1"/>
</dbReference>
<dbReference type="Proteomes" id="UP000521676">
    <property type="component" value="Unassembled WGS sequence"/>
</dbReference>
<evidence type="ECO:0000256" key="6">
    <source>
        <dbReference type="ARBA" id="ARBA00023056"/>
    </source>
</evidence>
<dbReference type="CDD" id="cd03791">
    <property type="entry name" value="GT5_Glycogen_synthase_DULL1-like"/>
    <property type="match status" value="1"/>
</dbReference>
<keyword evidence="5 7" id="KW-0808">Transferase</keyword>